<dbReference type="EC" id="2.4.1.57" evidence="4"/>
<proteinExistence type="predicted"/>
<name>A0A087E4N7_9BIFI</name>
<dbReference type="Gene3D" id="3.40.50.2000">
    <property type="entry name" value="Glycogen Phosphorylase B"/>
    <property type="match status" value="2"/>
</dbReference>
<gene>
    <name evidence="4" type="ORF">THER5_1203</name>
</gene>
<dbReference type="Pfam" id="PF13439">
    <property type="entry name" value="Glyco_transf_4"/>
    <property type="match status" value="1"/>
</dbReference>
<accession>A0A087E4N7</accession>
<evidence type="ECO:0000256" key="2">
    <source>
        <dbReference type="ARBA" id="ARBA00022679"/>
    </source>
</evidence>
<dbReference type="AlphaFoldDB" id="A0A087E4N7"/>
<dbReference type="RefSeq" id="WP_029576478.1">
    <property type="nucleotide sequence ID" value="NZ_JGZT01000006.1"/>
</dbReference>
<evidence type="ECO:0000313" key="5">
    <source>
        <dbReference type="Proteomes" id="UP000029003"/>
    </source>
</evidence>
<dbReference type="InterPro" id="IPR028098">
    <property type="entry name" value="Glyco_trans_4-like_N"/>
</dbReference>
<dbReference type="GO" id="GO:1901137">
    <property type="term" value="P:carbohydrate derivative biosynthetic process"/>
    <property type="evidence" value="ECO:0007669"/>
    <property type="project" value="UniProtKB-ARBA"/>
</dbReference>
<organism evidence="4 5">
    <name type="scientific">Bifidobacterium thermacidophilum subsp. thermacidophilum</name>
    <dbReference type="NCBI Taxonomy" id="79262"/>
    <lineage>
        <taxon>Bacteria</taxon>
        <taxon>Bacillati</taxon>
        <taxon>Actinomycetota</taxon>
        <taxon>Actinomycetes</taxon>
        <taxon>Bifidobacteriales</taxon>
        <taxon>Bifidobacteriaceae</taxon>
        <taxon>Bifidobacterium</taxon>
    </lineage>
</organism>
<dbReference type="EMBL" id="JGZT01000006">
    <property type="protein sequence ID" value="KFJ02738.1"/>
    <property type="molecule type" value="Genomic_DNA"/>
</dbReference>
<comment type="caution">
    <text evidence="4">The sequence shown here is derived from an EMBL/GenBank/DDBJ whole genome shotgun (WGS) entry which is preliminary data.</text>
</comment>
<dbReference type="PANTHER" id="PTHR45947:SF3">
    <property type="entry name" value="SULFOQUINOVOSYL TRANSFERASE SQD2"/>
    <property type="match status" value="1"/>
</dbReference>
<dbReference type="CDD" id="cd03801">
    <property type="entry name" value="GT4_PimA-like"/>
    <property type="match status" value="1"/>
</dbReference>
<feature type="domain" description="Glycosyltransferase subfamily 4-like N-terminal" evidence="3">
    <location>
        <begin position="17"/>
        <end position="177"/>
    </location>
</feature>
<evidence type="ECO:0000256" key="1">
    <source>
        <dbReference type="ARBA" id="ARBA00022676"/>
    </source>
</evidence>
<dbReference type="OrthoDB" id="5240531at2"/>
<keyword evidence="2 4" id="KW-0808">Transferase</keyword>
<dbReference type="PANTHER" id="PTHR45947">
    <property type="entry name" value="SULFOQUINOVOSYL TRANSFERASE SQD2"/>
    <property type="match status" value="1"/>
</dbReference>
<dbReference type="GO" id="GO:0016757">
    <property type="term" value="F:glycosyltransferase activity"/>
    <property type="evidence" value="ECO:0007669"/>
    <property type="project" value="UniProtKB-KW"/>
</dbReference>
<dbReference type="SUPFAM" id="SSF53756">
    <property type="entry name" value="UDP-Glycosyltransferase/glycogen phosphorylase"/>
    <property type="match status" value="1"/>
</dbReference>
<dbReference type="InterPro" id="IPR050194">
    <property type="entry name" value="Glycosyltransferase_grp1"/>
</dbReference>
<evidence type="ECO:0000259" key="3">
    <source>
        <dbReference type="Pfam" id="PF13439"/>
    </source>
</evidence>
<dbReference type="Proteomes" id="UP000029003">
    <property type="component" value="Unassembled WGS sequence"/>
</dbReference>
<evidence type="ECO:0000313" key="4">
    <source>
        <dbReference type="EMBL" id="KFJ02738.1"/>
    </source>
</evidence>
<keyword evidence="1 4" id="KW-0328">Glycosyltransferase</keyword>
<dbReference type="Pfam" id="PF13692">
    <property type="entry name" value="Glyco_trans_1_4"/>
    <property type="match status" value="1"/>
</dbReference>
<sequence>MSYRIAFVFDDTLDVLDGVQQHIVTLGKELARRGHDVHYLVGQTEHSPLPNTHVMSRNVMVSANGNRMRIPLPASRRLIARTLAEGDFDILHIQAPYSPFMAGRVLKAASPDTGVVATYHIAVSDPLSAIGGLALGAINAHTHRRIDEVIAVSDVAARYAALTAHTNARVIANPVDVAMMRDRAAAVNVGALDGETIAPHIVFLGRFVKRKGADILLDAIEYGERHRLFPAGTHVTMAGKGPLLEECRRRAAGFDMPVTFTGFIEESAKPALLSSADVAVFPATGGESFGIVLLEAIASGAKVTLAGDNPGYHSTLLGDTDALFPVRGRETARILAQRIARAIDDAAWAKQVHRRGELLLERYDVRTIADQVEQVYTQAIAKRRAGRAV</sequence>
<protein>
    <submittedName>
        <fullName evidence="4">Phosphatidylinositol alpha-mannosyltransferase</fullName>
        <ecNumber evidence="4">2.4.1.57</ecNumber>
    </submittedName>
</protein>
<reference evidence="4 5" key="1">
    <citation type="submission" date="2014-03" db="EMBL/GenBank/DDBJ databases">
        <title>Genomics of Bifidobacteria.</title>
        <authorList>
            <person name="Ventura M."/>
            <person name="Milani C."/>
            <person name="Lugli G.A."/>
        </authorList>
    </citation>
    <scope>NUCLEOTIDE SEQUENCE [LARGE SCALE GENOMIC DNA]</scope>
    <source>
        <strain evidence="4 5">LMG 21395</strain>
    </source>
</reference>